<dbReference type="InterPro" id="IPR050319">
    <property type="entry name" value="ABC_transp_ATP-bind"/>
</dbReference>
<dbReference type="InterPro" id="IPR017871">
    <property type="entry name" value="ABC_transporter-like_CS"/>
</dbReference>
<dbReference type="PROSITE" id="PS50893">
    <property type="entry name" value="ABC_TRANSPORTER_2"/>
    <property type="match status" value="1"/>
</dbReference>
<evidence type="ECO:0000313" key="8">
    <source>
        <dbReference type="Proteomes" id="UP000283128"/>
    </source>
</evidence>
<dbReference type="EMBL" id="RZYA01000008">
    <property type="protein sequence ID" value="RVU23138.1"/>
    <property type="molecule type" value="Genomic_DNA"/>
</dbReference>
<dbReference type="Gene3D" id="3.40.50.300">
    <property type="entry name" value="P-loop containing nucleotide triphosphate hydrolases"/>
    <property type="match status" value="1"/>
</dbReference>
<dbReference type="GO" id="GO:0015833">
    <property type="term" value="P:peptide transport"/>
    <property type="evidence" value="ECO:0007669"/>
    <property type="project" value="InterPro"/>
</dbReference>
<dbReference type="NCBIfam" id="TIGR01727">
    <property type="entry name" value="oligo_HPY"/>
    <property type="match status" value="1"/>
</dbReference>
<dbReference type="InterPro" id="IPR003439">
    <property type="entry name" value="ABC_transporter-like_ATP-bd"/>
</dbReference>
<evidence type="ECO:0000259" key="6">
    <source>
        <dbReference type="PROSITE" id="PS50893"/>
    </source>
</evidence>
<dbReference type="Proteomes" id="UP000283128">
    <property type="component" value="Unassembled WGS sequence"/>
</dbReference>
<dbReference type="InterPro" id="IPR003593">
    <property type="entry name" value="AAA+_ATPase"/>
</dbReference>
<sequence length="343" mass="37201">MTAPAAPVDLPMPVSRTPLVRVDGLVKHYPVRGGVFGRGGKRVHSVDGVSLEIERGEVLGLVGESGCGKSTLARALLGLTPVDSGRVMFDGTDVSRATGGRERKALRRSMQLVFQDPLSAFDPRMRLGVSLEAPLAQHRLGTREERGQRISKVLAQVGLDDSYAGRLPHECSGGQLQRAVIARALLLRPRFLVCDEPTSALDASNRAHILNLLVELKDRLGLTLLMISHDLRVVRHICDRVAVMYLGRVVEVAPRHRLFEHPAHPYTQALLASSLPDSPQTDGTVSTFSTLRGEPPSPLSPPSGCRFHTRCPKAQARCAAEAPAWSPAQSEQQHHVACHFPGP</sequence>
<comment type="caution">
    <text evidence="7">The sequence shown here is derived from an EMBL/GenBank/DDBJ whole genome shotgun (WGS) entry which is preliminary data.</text>
</comment>
<evidence type="ECO:0000256" key="5">
    <source>
        <dbReference type="SAM" id="MobiDB-lite"/>
    </source>
</evidence>
<dbReference type="GO" id="GO:0005524">
    <property type="term" value="F:ATP binding"/>
    <property type="evidence" value="ECO:0007669"/>
    <property type="project" value="UniProtKB-KW"/>
</dbReference>
<evidence type="ECO:0000256" key="2">
    <source>
        <dbReference type="ARBA" id="ARBA00022448"/>
    </source>
</evidence>
<keyword evidence="3" id="KW-0547">Nucleotide-binding</keyword>
<comment type="similarity">
    <text evidence="1">Belongs to the ABC transporter superfamily.</text>
</comment>
<dbReference type="InterPro" id="IPR013563">
    <property type="entry name" value="Oligopep_ABC_C"/>
</dbReference>
<feature type="domain" description="ABC transporter" evidence="6">
    <location>
        <begin position="20"/>
        <end position="271"/>
    </location>
</feature>
<name>A0A3S2VH60_9ACTN</name>
<dbReference type="SMART" id="SM00382">
    <property type="entry name" value="AAA"/>
    <property type="match status" value="1"/>
</dbReference>
<dbReference type="PROSITE" id="PS00211">
    <property type="entry name" value="ABC_TRANSPORTER_1"/>
    <property type="match status" value="1"/>
</dbReference>
<evidence type="ECO:0000256" key="1">
    <source>
        <dbReference type="ARBA" id="ARBA00005417"/>
    </source>
</evidence>
<dbReference type="GO" id="GO:0016887">
    <property type="term" value="F:ATP hydrolysis activity"/>
    <property type="evidence" value="ECO:0007669"/>
    <property type="project" value="InterPro"/>
</dbReference>
<evidence type="ECO:0000313" key="7">
    <source>
        <dbReference type="EMBL" id="RVU23138.1"/>
    </source>
</evidence>
<accession>A0A3S2VH60</accession>
<dbReference type="SUPFAM" id="SSF52540">
    <property type="entry name" value="P-loop containing nucleoside triphosphate hydrolases"/>
    <property type="match status" value="1"/>
</dbReference>
<dbReference type="InterPro" id="IPR027417">
    <property type="entry name" value="P-loop_NTPase"/>
</dbReference>
<proteinExistence type="inferred from homology"/>
<dbReference type="Pfam" id="PF08352">
    <property type="entry name" value="oligo_HPY"/>
    <property type="match status" value="1"/>
</dbReference>
<protein>
    <submittedName>
        <fullName evidence="7">ABC transporter ATP-binding protein</fullName>
    </submittedName>
</protein>
<dbReference type="OrthoDB" id="5357528at2"/>
<feature type="region of interest" description="Disordered" evidence="5">
    <location>
        <begin position="273"/>
        <end position="305"/>
    </location>
</feature>
<evidence type="ECO:0000256" key="4">
    <source>
        <dbReference type="ARBA" id="ARBA00022840"/>
    </source>
</evidence>
<dbReference type="CDD" id="cd03257">
    <property type="entry name" value="ABC_NikE_OppD_transporters"/>
    <property type="match status" value="1"/>
</dbReference>
<dbReference type="Pfam" id="PF00005">
    <property type="entry name" value="ABC_tran"/>
    <property type="match status" value="1"/>
</dbReference>
<evidence type="ECO:0000256" key="3">
    <source>
        <dbReference type="ARBA" id="ARBA00022741"/>
    </source>
</evidence>
<keyword evidence="4 7" id="KW-0067">ATP-binding</keyword>
<gene>
    <name evidence="7" type="ORF">EOT10_18995</name>
</gene>
<dbReference type="RefSeq" id="WP_127829422.1">
    <property type="nucleotide sequence ID" value="NZ_RZYA01000008.1"/>
</dbReference>
<reference evidence="7 8" key="1">
    <citation type="submission" date="2019-01" db="EMBL/GenBank/DDBJ databases">
        <title>Genome sequences of Streptomyces and Rhizobium isolates collected from root and soil.</title>
        <authorList>
            <person name="Chhettri S."/>
            <person name="Sevigny J.L."/>
            <person name="Sen A."/>
            <person name="Ennis N."/>
            <person name="Tisa L."/>
        </authorList>
    </citation>
    <scope>NUCLEOTIDE SEQUENCE [LARGE SCALE GENOMIC DNA]</scope>
    <source>
        <strain evidence="7 8">San01</strain>
    </source>
</reference>
<keyword evidence="8" id="KW-1185">Reference proteome</keyword>
<dbReference type="AlphaFoldDB" id="A0A3S2VH60"/>
<dbReference type="FunFam" id="3.40.50.300:FF:000016">
    <property type="entry name" value="Oligopeptide ABC transporter ATP-binding component"/>
    <property type="match status" value="1"/>
</dbReference>
<dbReference type="GO" id="GO:0055085">
    <property type="term" value="P:transmembrane transport"/>
    <property type="evidence" value="ECO:0007669"/>
    <property type="project" value="UniProtKB-ARBA"/>
</dbReference>
<dbReference type="PANTHER" id="PTHR43776">
    <property type="entry name" value="TRANSPORT ATP-BINDING PROTEIN"/>
    <property type="match status" value="1"/>
</dbReference>
<organism evidence="7 8">
    <name type="scientific">Streptomyces antnestii</name>
    <dbReference type="NCBI Taxonomy" id="2494256"/>
    <lineage>
        <taxon>Bacteria</taxon>
        <taxon>Bacillati</taxon>
        <taxon>Actinomycetota</taxon>
        <taxon>Actinomycetes</taxon>
        <taxon>Kitasatosporales</taxon>
        <taxon>Streptomycetaceae</taxon>
        <taxon>Streptomyces</taxon>
    </lineage>
</organism>
<dbReference type="PANTHER" id="PTHR43776:SF7">
    <property type="entry name" value="D,D-DIPEPTIDE TRANSPORT ATP-BINDING PROTEIN DDPF-RELATED"/>
    <property type="match status" value="1"/>
</dbReference>
<feature type="compositionally biased region" description="Polar residues" evidence="5">
    <location>
        <begin position="275"/>
        <end position="290"/>
    </location>
</feature>
<keyword evidence="2" id="KW-0813">Transport</keyword>